<dbReference type="OrthoDB" id="9776731at2"/>
<evidence type="ECO:0000259" key="6">
    <source>
        <dbReference type="Pfam" id="PF07687"/>
    </source>
</evidence>
<keyword evidence="4" id="KW-0457">Lysine biosynthesis</keyword>
<dbReference type="GO" id="GO:0050118">
    <property type="term" value="F:N-acetyldiaminopimelate deacetylase activity"/>
    <property type="evidence" value="ECO:0007669"/>
    <property type="project" value="UniProtKB-ARBA"/>
</dbReference>
<accession>A0A1W1IHS0</accession>
<feature type="binding site" evidence="5">
    <location>
        <position position="359"/>
    </location>
    <ligand>
        <name>Mn(2+)</name>
        <dbReference type="ChEBI" id="CHEBI:29035"/>
        <label>2</label>
    </ligand>
</feature>
<dbReference type="FunFam" id="3.30.70.360:FF:000001">
    <property type="entry name" value="N-acetyldiaminopimelate deacetylase"/>
    <property type="match status" value="1"/>
</dbReference>
<sequence length="390" mass="42916">MTETQTQTEKHIETGLYEKLVAYRRELHAHPELSRKEFATTERIRHWLSEEGITVLDYPLETGLIAEVVGALPGPTIALRADIDALPVKEATGLPFVSETEGLMHACGHDYHTASMIGAALLLQAKRAQLKGTVRFIFQPAEEIAQGAKWVEEAGALEGVSAIFGMHNKPDLPVGTIGIREGGLMASADRFELEIHGVGGHAGIPDSTIDPIVIASQIITGLQTIISRNTSPFHNAVISITQIHGGNSWNVIPEKVYMEGTVRAFQKEDREKIPALMRRTAEGIAAAFGAIADFRWHPYVAIVDNDARFKAIMEETAAEQGYLFLEPKPVAGGEDFAHYQTLIPGFFVFMGVEGTREWHHPEFNLKEEALAVAADYFSALAIKVLDRWED</sequence>
<dbReference type="Gene3D" id="3.40.630.10">
    <property type="entry name" value="Zn peptidases"/>
    <property type="match status" value="1"/>
</dbReference>
<evidence type="ECO:0000256" key="4">
    <source>
        <dbReference type="ARBA" id="ARBA00023154"/>
    </source>
</evidence>
<keyword evidence="2" id="KW-0378">Hydrolase</keyword>
<feature type="binding site" evidence="5">
    <location>
        <position position="143"/>
    </location>
    <ligand>
        <name>Mn(2+)</name>
        <dbReference type="ChEBI" id="CHEBI:29035"/>
        <label>2</label>
    </ligand>
</feature>
<dbReference type="Pfam" id="PF01546">
    <property type="entry name" value="Peptidase_M20"/>
    <property type="match status" value="1"/>
</dbReference>
<organism evidence="7 8">
    <name type="scientific">Trichococcus pasteurii</name>
    <dbReference type="NCBI Taxonomy" id="43064"/>
    <lineage>
        <taxon>Bacteria</taxon>
        <taxon>Bacillati</taxon>
        <taxon>Bacillota</taxon>
        <taxon>Bacilli</taxon>
        <taxon>Lactobacillales</taxon>
        <taxon>Carnobacteriaceae</taxon>
        <taxon>Trichococcus</taxon>
    </lineage>
</organism>
<keyword evidence="8" id="KW-1185">Reference proteome</keyword>
<keyword evidence="5" id="KW-0479">Metal-binding</keyword>
<dbReference type="InterPro" id="IPR002933">
    <property type="entry name" value="Peptidase_M20"/>
</dbReference>
<dbReference type="GO" id="GO:0046872">
    <property type="term" value="F:metal ion binding"/>
    <property type="evidence" value="ECO:0007669"/>
    <property type="project" value="UniProtKB-KW"/>
</dbReference>
<dbReference type="Proteomes" id="UP000195985">
    <property type="component" value="Unassembled WGS sequence"/>
</dbReference>
<evidence type="ECO:0000256" key="3">
    <source>
        <dbReference type="ARBA" id="ARBA00022915"/>
    </source>
</evidence>
<protein>
    <submittedName>
        <fullName evidence="7">Peptidase m20</fullName>
    </submittedName>
</protein>
<dbReference type="InterPro" id="IPR036264">
    <property type="entry name" value="Bact_exopeptidase_dim_dom"/>
</dbReference>
<dbReference type="GO" id="GO:0019877">
    <property type="term" value="P:diaminopimelate biosynthetic process"/>
    <property type="evidence" value="ECO:0007669"/>
    <property type="project" value="UniProtKB-KW"/>
</dbReference>
<dbReference type="AlphaFoldDB" id="A0A1W1IHS0"/>
<dbReference type="RefSeq" id="WP_086943131.1">
    <property type="nucleotide sequence ID" value="NZ_FONM01000005.1"/>
</dbReference>
<feature type="domain" description="Peptidase M20 dimerisation" evidence="6">
    <location>
        <begin position="190"/>
        <end position="281"/>
    </location>
</feature>
<dbReference type="SUPFAM" id="SSF53187">
    <property type="entry name" value="Zn-dependent exopeptidases"/>
    <property type="match status" value="1"/>
</dbReference>
<evidence type="ECO:0000313" key="8">
    <source>
        <dbReference type="Proteomes" id="UP000195985"/>
    </source>
</evidence>
<keyword evidence="3" id="KW-0220">Diaminopimelate biosynthesis</keyword>
<dbReference type="PIRSF" id="PIRSF005962">
    <property type="entry name" value="Pept_M20D_amidohydro"/>
    <property type="match status" value="1"/>
</dbReference>
<dbReference type="SUPFAM" id="SSF55031">
    <property type="entry name" value="Bacterial exopeptidase dimerisation domain"/>
    <property type="match status" value="1"/>
</dbReference>
<feature type="binding site" evidence="5">
    <location>
        <position position="167"/>
    </location>
    <ligand>
        <name>Mn(2+)</name>
        <dbReference type="ChEBI" id="CHEBI:29035"/>
        <label>2</label>
    </ligand>
</feature>
<dbReference type="NCBIfam" id="TIGR01891">
    <property type="entry name" value="amidohydrolases"/>
    <property type="match status" value="1"/>
</dbReference>
<feature type="binding site" evidence="5">
    <location>
        <position position="109"/>
    </location>
    <ligand>
        <name>Mn(2+)</name>
        <dbReference type="ChEBI" id="CHEBI:29035"/>
        <label>2</label>
    </ligand>
</feature>
<evidence type="ECO:0000313" key="7">
    <source>
        <dbReference type="EMBL" id="SLM52363.1"/>
    </source>
</evidence>
<evidence type="ECO:0000256" key="2">
    <source>
        <dbReference type="ARBA" id="ARBA00022801"/>
    </source>
</evidence>
<dbReference type="GO" id="GO:0009085">
    <property type="term" value="P:lysine biosynthetic process"/>
    <property type="evidence" value="ECO:0007669"/>
    <property type="project" value="UniProtKB-KW"/>
</dbReference>
<evidence type="ECO:0000256" key="1">
    <source>
        <dbReference type="ARBA" id="ARBA00022605"/>
    </source>
</evidence>
<dbReference type="PANTHER" id="PTHR11014:SF63">
    <property type="entry name" value="METALLOPEPTIDASE, PUTATIVE (AFU_ORTHOLOGUE AFUA_6G09600)-RELATED"/>
    <property type="match status" value="1"/>
</dbReference>
<dbReference type="Pfam" id="PF07687">
    <property type="entry name" value="M20_dimer"/>
    <property type="match status" value="1"/>
</dbReference>
<keyword evidence="5" id="KW-0464">Manganese</keyword>
<proteinExistence type="predicted"/>
<dbReference type="InterPro" id="IPR017439">
    <property type="entry name" value="Amidohydrolase"/>
</dbReference>
<dbReference type="InterPro" id="IPR011650">
    <property type="entry name" value="Peptidase_M20_dimer"/>
</dbReference>
<name>A0A1W1IHS0_9LACT</name>
<dbReference type="EMBL" id="FWEY01000006">
    <property type="protein sequence ID" value="SLM52363.1"/>
    <property type="molecule type" value="Genomic_DNA"/>
</dbReference>
<dbReference type="STRING" id="43064.SAMN04488086_105122"/>
<keyword evidence="1" id="KW-0028">Amino-acid biosynthesis</keyword>
<dbReference type="Gene3D" id="3.30.70.360">
    <property type="match status" value="1"/>
</dbReference>
<evidence type="ECO:0000256" key="5">
    <source>
        <dbReference type="PIRSR" id="PIRSR005962-1"/>
    </source>
</evidence>
<reference evidence="8" key="1">
    <citation type="submission" date="2016-04" db="EMBL/GenBank/DDBJ databases">
        <authorList>
            <person name="Strepis N."/>
        </authorList>
    </citation>
    <scope>NUCLEOTIDE SEQUENCE [LARGE SCALE GENOMIC DNA]</scope>
</reference>
<dbReference type="PANTHER" id="PTHR11014">
    <property type="entry name" value="PEPTIDASE M20 FAMILY MEMBER"/>
    <property type="match status" value="1"/>
</dbReference>
<gene>
    <name evidence="7" type="ORF">TPAS_2057</name>
</gene>
<feature type="binding site" evidence="5">
    <location>
        <position position="107"/>
    </location>
    <ligand>
        <name>Mn(2+)</name>
        <dbReference type="ChEBI" id="CHEBI:29035"/>
        <label>2</label>
    </ligand>
</feature>
<comment type="cofactor">
    <cofactor evidence="5">
        <name>Mn(2+)</name>
        <dbReference type="ChEBI" id="CHEBI:29035"/>
    </cofactor>
    <text evidence="5">The Mn(2+) ion enhances activity.</text>
</comment>